<proteinExistence type="predicted"/>
<name>A0A084QD12_STAC4</name>
<dbReference type="SUPFAM" id="SSF101690">
    <property type="entry name" value="PAZ domain"/>
    <property type="match status" value="1"/>
</dbReference>
<organism evidence="4 5">
    <name type="scientific">Stachybotrys chlorohalonatus (strain IBT 40285)</name>
    <dbReference type="NCBI Taxonomy" id="1283841"/>
    <lineage>
        <taxon>Eukaryota</taxon>
        <taxon>Fungi</taxon>
        <taxon>Dikarya</taxon>
        <taxon>Ascomycota</taxon>
        <taxon>Pezizomycotina</taxon>
        <taxon>Sordariomycetes</taxon>
        <taxon>Hypocreomycetidae</taxon>
        <taxon>Hypocreales</taxon>
        <taxon>Stachybotryaceae</taxon>
        <taxon>Stachybotrys</taxon>
    </lineage>
</organism>
<feature type="compositionally biased region" description="Basic and acidic residues" evidence="1">
    <location>
        <begin position="1"/>
        <end position="10"/>
    </location>
</feature>
<reference evidence="4 5" key="1">
    <citation type="journal article" date="2014" name="BMC Genomics">
        <title>Comparative genome sequencing reveals chemotype-specific gene clusters in the toxigenic black mold Stachybotrys.</title>
        <authorList>
            <person name="Semeiks J."/>
            <person name="Borek D."/>
            <person name="Otwinowski Z."/>
            <person name="Grishin N.V."/>
        </authorList>
    </citation>
    <scope>NUCLEOTIDE SEQUENCE [LARGE SCALE GENOMIC DNA]</scope>
    <source>
        <strain evidence="4 5">IBT 40285</strain>
    </source>
</reference>
<dbReference type="GO" id="GO:0003723">
    <property type="term" value="F:RNA binding"/>
    <property type="evidence" value="ECO:0007669"/>
    <property type="project" value="InterPro"/>
</dbReference>
<sequence>MSFYGGDRRGQSAGPEPQLYTPSSGRVPPMNTSVTKVEDGMLNSTDDVANKTKLLKIKDKFPLRLGFGTRGNPVNLWANYVEMSTPKDLVLYSYSIEVQPTMAPSSCLWYKHSTSCNAAFYRADPLDAVVRYYYSSLVDLNIFRKRLRVQTTYLPVKKNKRGKIIALIKTIVSLANPHDGQGSQNRPHVSKFGAGSKRVSFWLANTPAGPMKKAVDGHHITVNKFSRIVSKHPLEYPDLSVVNVGTREKHVYLPPEVCTIVEGQAAKTKLSPVQTQQMISFAVRTPGENSQSIAGTGLKAIGLDANINPLLELPLLRKPCQNVYPPAEQQKGLPRFTVIIVGKRHHTRFYPTTPNGDKNLNTLAGTVVDRGITEAPIWDFLPAVARGYQGTARPAHYVVVKDEIFSCKMVKLELPNRNAADLVEEM</sequence>
<evidence type="ECO:0000313" key="4">
    <source>
        <dbReference type="EMBL" id="KFA61847.1"/>
    </source>
</evidence>
<dbReference type="Gene3D" id="3.30.420.10">
    <property type="entry name" value="Ribonuclease H-like superfamily/Ribonuclease H"/>
    <property type="match status" value="1"/>
</dbReference>
<feature type="domain" description="Piwi" evidence="3">
    <location>
        <begin position="312"/>
        <end position="404"/>
    </location>
</feature>
<dbReference type="Pfam" id="PF02171">
    <property type="entry name" value="Piwi"/>
    <property type="match status" value="1"/>
</dbReference>
<dbReference type="InterPro" id="IPR003100">
    <property type="entry name" value="PAZ_dom"/>
</dbReference>
<evidence type="ECO:0000259" key="2">
    <source>
        <dbReference type="Pfam" id="PF02170"/>
    </source>
</evidence>
<dbReference type="STRING" id="1283841.A0A084QD12"/>
<dbReference type="Gene3D" id="2.170.260.10">
    <property type="entry name" value="paz domain"/>
    <property type="match status" value="1"/>
</dbReference>
<dbReference type="InterPro" id="IPR036085">
    <property type="entry name" value="PAZ_dom_sf"/>
</dbReference>
<dbReference type="SUPFAM" id="SSF53098">
    <property type="entry name" value="Ribonuclease H-like"/>
    <property type="match status" value="1"/>
</dbReference>
<dbReference type="OrthoDB" id="10252740at2759"/>
<gene>
    <name evidence="4" type="ORF">S40285_08091</name>
</gene>
<dbReference type="PANTHER" id="PTHR22891">
    <property type="entry name" value="EUKARYOTIC TRANSLATION INITIATION FACTOR 2C"/>
    <property type="match status" value="1"/>
</dbReference>
<evidence type="ECO:0000256" key="1">
    <source>
        <dbReference type="SAM" id="MobiDB-lite"/>
    </source>
</evidence>
<dbReference type="HOGENOM" id="CLU_644314_0_0_1"/>
<dbReference type="InterPro" id="IPR036397">
    <property type="entry name" value="RNaseH_sf"/>
</dbReference>
<dbReference type="EMBL" id="KL660830">
    <property type="protein sequence ID" value="KFA61847.1"/>
    <property type="molecule type" value="Genomic_DNA"/>
</dbReference>
<feature type="region of interest" description="Disordered" evidence="1">
    <location>
        <begin position="1"/>
        <end position="31"/>
    </location>
</feature>
<dbReference type="InterPro" id="IPR012337">
    <property type="entry name" value="RNaseH-like_sf"/>
</dbReference>
<protein>
    <submittedName>
        <fullName evidence="4">Uncharacterized protein</fullName>
    </submittedName>
</protein>
<accession>A0A084QD12</accession>
<dbReference type="InParanoid" id="A0A084QD12"/>
<dbReference type="InterPro" id="IPR003165">
    <property type="entry name" value="Piwi"/>
</dbReference>
<dbReference type="AlphaFoldDB" id="A0A084QD12"/>
<evidence type="ECO:0000259" key="3">
    <source>
        <dbReference type="Pfam" id="PF02171"/>
    </source>
</evidence>
<dbReference type="CDD" id="cd02846">
    <property type="entry name" value="PAZ_argonaute_like"/>
    <property type="match status" value="1"/>
</dbReference>
<keyword evidence="5" id="KW-1185">Reference proteome</keyword>
<dbReference type="Proteomes" id="UP000028524">
    <property type="component" value="Unassembled WGS sequence"/>
</dbReference>
<dbReference type="Pfam" id="PF02170">
    <property type="entry name" value="PAZ"/>
    <property type="match status" value="1"/>
</dbReference>
<evidence type="ECO:0000313" key="5">
    <source>
        <dbReference type="Proteomes" id="UP000028524"/>
    </source>
</evidence>
<feature type="domain" description="PAZ" evidence="2">
    <location>
        <begin position="216"/>
        <end position="278"/>
    </location>
</feature>
<feature type="compositionally biased region" description="Polar residues" evidence="1">
    <location>
        <begin position="20"/>
        <end position="31"/>
    </location>
</feature>